<accession>A0A8E0S4P4</accession>
<dbReference type="PANTHER" id="PTHR13608">
    <property type="entry name" value="ARMADILLO-LIKE HELICAL DOMAIN-CONTAINING PROTEIN 3"/>
    <property type="match status" value="1"/>
</dbReference>
<reference evidence="1" key="1">
    <citation type="submission" date="2019-05" db="EMBL/GenBank/DDBJ databases">
        <title>Annotation for the trematode Fasciolopsis buski.</title>
        <authorList>
            <person name="Choi Y.-J."/>
        </authorList>
    </citation>
    <scope>NUCLEOTIDE SEQUENCE</scope>
    <source>
        <strain evidence="1">HT</strain>
        <tissue evidence="1">Whole worm</tissue>
    </source>
</reference>
<evidence type="ECO:0000313" key="2">
    <source>
        <dbReference type="Proteomes" id="UP000728185"/>
    </source>
</evidence>
<dbReference type="PANTHER" id="PTHR13608:SF3">
    <property type="entry name" value="ARMADILLO-LIKE HELICAL DOMAIN-CONTAINING PROTEIN 3"/>
    <property type="match status" value="1"/>
</dbReference>
<evidence type="ECO:0000313" key="1">
    <source>
        <dbReference type="EMBL" id="KAA0199029.1"/>
    </source>
</evidence>
<dbReference type="EMBL" id="LUCM01001369">
    <property type="protein sequence ID" value="KAA0199029.1"/>
    <property type="molecule type" value="Genomic_DNA"/>
</dbReference>
<dbReference type="InterPro" id="IPR039868">
    <property type="entry name" value="ARMD3-like"/>
</dbReference>
<dbReference type="OrthoDB" id="2012278at2759"/>
<protein>
    <submittedName>
        <fullName evidence="1">Uncharacterized protein</fullName>
    </submittedName>
</protein>
<dbReference type="GO" id="GO:0005829">
    <property type="term" value="C:cytosol"/>
    <property type="evidence" value="ECO:0007669"/>
    <property type="project" value="TreeGrafter"/>
</dbReference>
<comment type="caution">
    <text evidence="1">The sequence shown here is derived from an EMBL/GenBank/DDBJ whole genome shotgun (WGS) entry which is preliminary data.</text>
</comment>
<proteinExistence type="predicted"/>
<organism evidence="1 2">
    <name type="scientific">Fasciolopsis buskii</name>
    <dbReference type="NCBI Taxonomy" id="27845"/>
    <lineage>
        <taxon>Eukaryota</taxon>
        <taxon>Metazoa</taxon>
        <taxon>Spiralia</taxon>
        <taxon>Lophotrochozoa</taxon>
        <taxon>Platyhelminthes</taxon>
        <taxon>Trematoda</taxon>
        <taxon>Digenea</taxon>
        <taxon>Plagiorchiida</taxon>
        <taxon>Echinostomata</taxon>
        <taxon>Echinostomatoidea</taxon>
        <taxon>Fasciolidae</taxon>
        <taxon>Fasciolopsis</taxon>
    </lineage>
</organism>
<sequence>MTTNLDRKKNPKGSLKEKVLQIYDKLFQGQDIAQGRAEFWDDFFLLKVNVKCLTSHFEKSNKDDLTLLKPLLNRLLLQCLHAAQVETHRIRVANAIQTMDVMVAGVYRCKGISDADFSASDLLVSNKQAVEFMQVIQDLNCKSNAFILRSFRCPVDILACL</sequence>
<dbReference type="Proteomes" id="UP000728185">
    <property type="component" value="Unassembled WGS sequence"/>
</dbReference>
<keyword evidence="2" id="KW-1185">Reference proteome</keyword>
<gene>
    <name evidence="1" type="ORF">FBUS_03594</name>
</gene>
<dbReference type="AlphaFoldDB" id="A0A8E0S4P4"/>
<name>A0A8E0S4P4_9TREM</name>